<dbReference type="Proteomes" id="UP000789901">
    <property type="component" value="Unassembled WGS sequence"/>
</dbReference>
<protein>
    <submittedName>
        <fullName evidence="2">28641_t:CDS:1</fullName>
    </submittedName>
</protein>
<evidence type="ECO:0000313" key="2">
    <source>
        <dbReference type="EMBL" id="CAG8522618.1"/>
    </source>
</evidence>
<organism evidence="2 3">
    <name type="scientific">Gigaspora margarita</name>
    <dbReference type="NCBI Taxonomy" id="4874"/>
    <lineage>
        <taxon>Eukaryota</taxon>
        <taxon>Fungi</taxon>
        <taxon>Fungi incertae sedis</taxon>
        <taxon>Mucoromycota</taxon>
        <taxon>Glomeromycotina</taxon>
        <taxon>Glomeromycetes</taxon>
        <taxon>Diversisporales</taxon>
        <taxon>Gigasporaceae</taxon>
        <taxon>Gigaspora</taxon>
    </lineage>
</organism>
<proteinExistence type="predicted"/>
<feature type="compositionally biased region" description="Polar residues" evidence="1">
    <location>
        <begin position="41"/>
        <end position="50"/>
    </location>
</feature>
<feature type="compositionally biased region" description="Basic and acidic residues" evidence="1">
    <location>
        <begin position="51"/>
        <end position="61"/>
    </location>
</feature>
<feature type="region of interest" description="Disordered" evidence="1">
    <location>
        <begin position="41"/>
        <end position="61"/>
    </location>
</feature>
<name>A0ABM8W4G9_GIGMA</name>
<gene>
    <name evidence="2" type="ORF">GMARGA_LOCUS3231</name>
</gene>
<dbReference type="EMBL" id="CAJVQB010001140">
    <property type="protein sequence ID" value="CAG8522618.1"/>
    <property type="molecule type" value="Genomic_DNA"/>
</dbReference>
<evidence type="ECO:0000313" key="3">
    <source>
        <dbReference type="Proteomes" id="UP000789901"/>
    </source>
</evidence>
<comment type="caution">
    <text evidence="2">The sequence shown here is derived from an EMBL/GenBank/DDBJ whole genome shotgun (WGS) entry which is preliminary data.</text>
</comment>
<accession>A0ABM8W4G9</accession>
<sequence length="220" mass="25733">MESSIKELTKAVMNLKENRPPNAPKMLRMQSRRAYFSKLSYQNSSTTIQQRQDEPRNDRSENLKVKGINVCYFEINDITKSEGDEYLMIKAEGGVPLFDIRNLGKRRRVEDEHEMLSWAQKASIVPKAWLNLSEEEDNYDDETDMEDIMTMQRVDVDKIDLFTKSKCTDNQLANIIEKANNSNLIVVNKIEPIYSCDLEEKNYVSQVIYWLCDDERDDVQ</sequence>
<keyword evidence="3" id="KW-1185">Reference proteome</keyword>
<reference evidence="2 3" key="1">
    <citation type="submission" date="2021-06" db="EMBL/GenBank/DDBJ databases">
        <authorList>
            <person name="Kallberg Y."/>
            <person name="Tangrot J."/>
            <person name="Rosling A."/>
        </authorList>
    </citation>
    <scope>NUCLEOTIDE SEQUENCE [LARGE SCALE GENOMIC DNA]</scope>
    <source>
        <strain evidence="2 3">120-4 pot B 10/14</strain>
    </source>
</reference>
<evidence type="ECO:0000256" key="1">
    <source>
        <dbReference type="SAM" id="MobiDB-lite"/>
    </source>
</evidence>